<feature type="DNA-binding region" description="HMG box" evidence="5">
    <location>
        <begin position="30"/>
        <end position="98"/>
    </location>
</feature>
<feature type="compositionally biased region" description="Basic and acidic residues" evidence="6">
    <location>
        <begin position="1"/>
        <end position="29"/>
    </location>
</feature>
<dbReference type="FunFam" id="1.10.30.10:FF:000016">
    <property type="entry name" value="FACT complex subunit SSRP1"/>
    <property type="match status" value="1"/>
</dbReference>
<organism evidence="8 9">
    <name type="scientific">Mycena sanguinolenta</name>
    <dbReference type="NCBI Taxonomy" id="230812"/>
    <lineage>
        <taxon>Eukaryota</taxon>
        <taxon>Fungi</taxon>
        <taxon>Dikarya</taxon>
        <taxon>Basidiomycota</taxon>
        <taxon>Agaricomycotina</taxon>
        <taxon>Agaricomycetes</taxon>
        <taxon>Agaricomycetidae</taxon>
        <taxon>Agaricales</taxon>
        <taxon>Marasmiineae</taxon>
        <taxon>Mycenaceae</taxon>
        <taxon>Mycena</taxon>
    </lineage>
</organism>
<dbReference type="SMART" id="SM00398">
    <property type="entry name" value="HMG"/>
    <property type="match status" value="1"/>
</dbReference>
<feature type="region of interest" description="Disordered" evidence="6">
    <location>
        <begin position="1"/>
        <end position="34"/>
    </location>
</feature>
<evidence type="ECO:0000313" key="8">
    <source>
        <dbReference type="EMBL" id="KAF7373339.1"/>
    </source>
</evidence>
<comment type="subunit">
    <text evidence="4">Weakly associates with the stable SPT16-POB3 heterodimer to form the FACT complex.</text>
</comment>
<protein>
    <recommendedName>
        <fullName evidence="7">HMG box domain-containing protein</fullName>
    </recommendedName>
</protein>
<dbReference type="GO" id="GO:0003677">
    <property type="term" value="F:DNA binding"/>
    <property type="evidence" value="ECO:0007669"/>
    <property type="project" value="UniProtKB-UniRule"/>
</dbReference>
<dbReference type="PANTHER" id="PTHR48112">
    <property type="entry name" value="HIGH MOBILITY GROUP PROTEIN DSP1"/>
    <property type="match status" value="1"/>
</dbReference>
<dbReference type="Pfam" id="PF00505">
    <property type="entry name" value="HMG_box"/>
    <property type="match status" value="1"/>
</dbReference>
<keyword evidence="2 5" id="KW-0539">Nucleus</keyword>
<dbReference type="SUPFAM" id="SSF47095">
    <property type="entry name" value="HMG-box"/>
    <property type="match status" value="1"/>
</dbReference>
<keyword evidence="9" id="KW-1185">Reference proteome</keyword>
<dbReference type="PRINTS" id="PR00886">
    <property type="entry name" value="HIGHMOBLTY12"/>
</dbReference>
<evidence type="ECO:0000256" key="2">
    <source>
        <dbReference type="ARBA" id="ARBA00023242"/>
    </source>
</evidence>
<dbReference type="InterPro" id="IPR009071">
    <property type="entry name" value="HMG_box_dom"/>
</dbReference>
<dbReference type="EMBL" id="JACAZH010000003">
    <property type="protein sequence ID" value="KAF7373339.1"/>
    <property type="molecule type" value="Genomic_DNA"/>
</dbReference>
<evidence type="ECO:0000256" key="6">
    <source>
        <dbReference type="SAM" id="MobiDB-lite"/>
    </source>
</evidence>
<evidence type="ECO:0000256" key="4">
    <source>
        <dbReference type="ARBA" id="ARBA00064996"/>
    </source>
</evidence>
<dbReference type="InterPro" id="IPR036910">
    <property type="entry name" value="HMG_box_dom_sf"/>
</dbReference>
<evidence type="ECO:0000256" key="1">
    <source>
        <dbReference type="ARBA" id="ARBA00023125"/>
    </source>
</evidence>
<comment type="similarity">
    <text evidence="3">Belongs to the NHP6 family.</text>
</comment>
<dbReference type="Gene3D" id="1.10.30.10">
    <property type="entry name" value="High mobility group box domain"/>
    <property type="match status" value="1"/>
</dbReference>
<feature type="compositionally biased region" description="Basic and acidic residues" evidence="6">
    <location>
        <begin position="70"/>
        <end position="109"/>
    </location>
</feature>
<sequence>MPKEAKPKRKAAEKAEKPTKARTKKDPNAPKRALSAYMFFSQDWRERIRAENPDASFGEVGKLLGAKWKELDDEERKPYVEQAAQDKVRAEDEKTAYEGGSKKSDKGDKSAAASGDDEDDEDD</sequence>
<dbReference type="PROSITE" id="PS50118">
    <property type="entry name" value="HMG_BOX_2"/>
    <property type="match status" value="1"/>
</dbReference>
<evidence type="ECO:0000256" key="5">
    <source>
        <dbReference type="PROSITE-ProRule" id="PRU00267"/>
    </source>
</evidence>
<evidence type="ECO:0000259" key="7">
    <source>
        <dbReference type="PROSITE" id="PS50118"/>
    </source>
</evidence>
<reference evidence="8" key="1">
    <citation type="submission" date="2020-05" db="EMBL/GenBank/DDBJ databases">
        <title>Mycena genomes resolve the evolution of fungal bioluminescence.</title>
        <authorList>
            <person name="Tsai I.J."/>
        </authorList>
    </citation>
    <scope>NUCLEOTIDE SEQUENCE</scope>
    <source>
        <strain evidence="8">160909Yilan</strain>
    </source>
</reference>
<evidence type="ECO:0000313" key="9">
    <source>
        <dbReference type="Proteomes" id="UP000623467"/>
    </source>
</evidence>
<feature type="region of interest" description="Disordered" evidence="6">
    <location>
        <begin position="70"/>
        <end position="123"/>
    </location>
</feature>
<proteinExistence type="inferred from homology"/>
<comment type="caution">
    <text evidence="8">The sequence shown here is derived from an EMBL/GenBank/DDBJ whole genome shotgun (WGS) entry which is preliminary data.</text>
</comment>
<keyword evidence="1 5" id="KW-0238">DNA-binding</keyword>
<gene>
    <name evidence="8" type="ORF">MSAN_00543500</name>
</gene>
<feature type="domain" description="HMG box" evidence="7">
    <location>
        <begin position="30"/>
        <end position="98"/>
    </location>
</feature>
<dbReference type="Proteomes" id="UP000623467">
    <property type="component" value="Unassembled WGS sequence"/>
</dbReference>
<evidence type="ECO:0000256" key="3">
    <source>
        <dbReference type="ARBA" id="ARBA00043963"/>
    </source>
</evidence>
<dbReference type="AlphaFoldDB" id="A0A8H6Z9W2"/>
<dbReference type="OrthoDB" id="1919336at2759"/>
<dbReference type="CDD" id="cd01390">
    <property type="entry name" value="HMG-box_NHP6-like"/>
    <property type="match status" value="1"/>
</dbReference>
<dbReference type="PANTHER" id="PTHR48112:SF22">
    <property type="entry name" value="MITOCHONDRIAL TRANSCRIPTION FACTOR A, ISOFORM B"/>
    <property type="match status" value="1"/>
</dbReference>
<name>A0A8H6Z9W2_9AGAR</name>
<accession>A0A8H6Z9W2</accession>
<dbReference type="GO" id="GO:0005634">
    <property type="term" value="C:nucleus"/>
    <property type="evidence" value="ECO:0007669"/>
    <property type="project" value="UniProtKB-UniRule"/>
</dbReference>
<dbReference type="InterPro" id="IPR050342">
    <property type="entry name" value="HMGB"/>
</dbReference>